<accession>A0A813MEA9</accession>
<proteinExistence type="predicted"/>
<dbReference type="EMBL" id="CAJNOC010000144">
    <property type="protein sequence ID" value="CAF0719054.1"/>
    <property type="molecule type" value="Genomic_DNA"/>
</dbReference>
<evidence type="ECO:0000256" key="1">
    <source>
        <dbReference type="SAM" id="MobiDB-lite"/>
    </source>
</evidence>
<dbReference type="OrthoDB" id="10597723at2759"/>
<gene>
    <name evidence="3" type="ORF">OXX778_LOCUS2011</name>
</gene>
<feature type="compositionally biased region" description="Basic and acidic residues" evidence="1">
    <location>
        <begin position="199"/>
        <end position="209"/>
    </location>
</feature>
<keyword evidence="2" id="KW-1133">Transmembrane helix</keyword>
<organism evidence="3 4">
    <name type="scientific">Brachionus calyciflorus</name>
    <dbReference type="NCBI Taxonomy" id="104777"/>
    <lineage>
        <taxon>Eukaryota</taxon>
        <taxon>Metazoa</taxon>
        <taxon>Spiralia</taxon>
        <taxon>Gnathifera</taxon>
        <taxon>Rotifera</taxon>
        <taxon>Eurotatoria</taxon>
        <taxon>Monogononta</taxon>
        <taxon>Pseudotrocha</taxon>
        <taxon>Ploima</taxon>
        <taxon>Brachionidae</taxon>
        <taxon>Brachionus</taxon>
    </lineage>
</organism>
<evidence type="ECO:0000256" key="2">
    <source>
        <dbReference type="SAM" id="Phobius"/>
    </source>
</evidence>
<feature type="transmembrane region" description="Helical" evidence="2">
    <location>
        <begin position="121"/>
        <end position="147"/>
    </location>
</feature>
<feature type="transmembrane region" description="Helical" evidence="2">
    <location>
        <begin position="58"/>
        <end position="77"/>
    </location>
</feature>
<feature type="region of interest" description="Disordered" evidence="1">
    <location>
        <begin position="189"/>
        <end position="223"/>
    </location>
</feature>
<sequence>MIKASASPKRKKSKRVKIDETENDELNTRKEMVSNIFQSSHTRPNSIKLPRCRISRGLLIAIVFFILFGLLIVWFIFSSDNLEDEIDPKLKKTPQTTVKNETENSFDYENLNDKANLSNKLFVLFSTVFIVLAIISFVFIGALVHYFHKPKGAYRSNSRSQSIVSSIFSHHNQHNHLYYLDRDLSKEKELRREKKKTKRKEDESRKESNESNESQVKNEKIEQKVFTPPTIIVNETEID</sequence>
<keyword evidence="2" id="KW-0812">Transmembrane</keyword>
<reference evidence="3" key="1">
    <citation type="submission" date="2021-02" db="EMBL/GenBank/DDBJ databases">
        <authorList>
            <person name="Nowell W R."/>
        </authorList>
    </citation>
    <scope>NUCLEOTIDE SEQUENCE</scope>
    <source>
        <strain evidence="3">Ploen Becks lab</strain>
    </source>
</reference>
<keyword evidence="4" id="KW-1185">Reference proteome</keyword>
<protein>
    <recommendedName>
        <fullName evidence="5">Transmembrane protein</fullName>
    </recommendedName>
</protein>
<feature type="region of interest" description="Disordered" evidence="1">
    <location>
        <begin position="1"/>
        <end position="21"/>
    </location>
</feature>
<comment type="caution">
    <text evidence="3">The sequence shown here is derived from an EMBL/GenBank/DDBJ whole genome shotgun (WGS) entry which is preliminary data.</text>
</comment>
<dbReference type="Proteomes" id="UP000663879">
    <property type="component" value="Unassembled WGS sequence"/>
</dbReference>
<evidence type="ECO:0000313" key="4">
    <source>
        <dbReference type="Proteomes" id="UP000663879"/>
    </source>
</evidence>
<dbReference type="AlphaFoldDB" id="A0A813MEA9"/>
<name>A0A813MEA9_9BILA</name>
<evidence type="ECO:0008006" key="5">
    <source>
        <dbReference type="Google" id="ProtNLM"/>
    </source>
</evidence>
<dbReference type="Gene3D" id="1.20.1070.10">
    <property type="entry name" value="Rhodopsin 7-helix transmembrane proteins"/>
    <property type="match status" value="1"/>
</dbReference>
<keyword evidence="2" id="KW-0472">Membrane</keyword>
<evidence type="ECO:0000313" key="3">
    <source>
        <dbReference type="EMBL" id="CAF0719054.1"/>
    </source>
</evidence>